<dbReference type="Gramene" id="LPERR03G20650.1">
    <property type="protein sequence ID" value="LPERR03G20650.1"/>
    <property type="gene ID" value="LPERR03G20650"/>
</dbReference>
<feature type="region of interest" description="Disordered" evidence="1">
    <location>
        <begin position="135"/>
        <end position="161"/>
    </location>
</feature>
<dbReference type="HOGENOM" id="CLU_1216300_0_0_1"/>
<reference evidence="3" key="3">
    <citation type="submission" date="2015-04" db="UniProtKB">
        <authorList>
            <consortium name="EnsemblPlants"/>
        </authorList>
    </citation>
    <scope>IDENTIFICATION</scope>
</reference>
<keyword evidence="4" id="KW-1185">Reference proteome</keyword>
<protein>
    <recommendedName>
        <fullName evidence="5">DUF4408 domain-containing protein</fullName>
    </recommendedName>
</protein>
<keyword evidence="2" id="KW-0812">Transmembrane</keyword>
<evidence type="ECO:0000256" key="1">
    <source>
        <dbReference type="SAM" id="MobiDB-lite"/>
    </source>
</evidence>
<evidence type="ECO:0000256" key="2">
    <source>
        <dbReference type="SAM" id="Phobius"/>
    </source>
</evidence>
<dbReference type="PANTHER" id="PTHR35762">
    <property type="entry name" value="TRANSMEMBRANE PROTEIN"/>
    <property type="match status" value="1"/>
</dbReference>
<keyword evidence="2" id="KW-0472">Membrane</keyword>
<dbReference type="Proteomes" id="UP000032180">
    <property type="component" value="Chromosome 3"/>
</dbReference>
<evidence type="ECO:0000313" key="3">
    <source>
        <dbReference type="EnsemblPlants" id="LPERR03G20650.1"/>
    </source>
</evidence>
<evidence type="ECO:0000313" key="4">
    <source>
        <dbReference type="Proteomes" id="UP000032180"/>
    </source>
</evidence>
<feature type="transmembrane region" description="Helical" evidence="2">
    <location>
        <begin position="70"/>
        <end position="87"/>
    </location>
</feature>
<proteinExistence type="predicted"/>
<organism evidence="3 4">
    <name type="scientific">Leersia perrieri</name>
    <dbReference type="NCBI Taxonomy" id="77586"/>
    <lineage>
        <taxon>Eukaryota</taxon>
        <taxon>Viridiplantae</taxon>
        <taxon>Streptophyta</taxon>
        <taxon>Embryophyta</taxon>
        <taxon>Tracheophyta</taxon>
        <taxon>Spermatophyta</taxon>
        <taxon>Magnoliopsida</taxon>
        <taxon>Liliopsida</taxon>
        <taxon>Poales</taxon>
        <taxon>Poaceae</taxon>
        <taxon>BOP clade</taxon>
        <taxon>Oryzoideae</taxon>
        <taxon>Oryzeae</taxon>
        <taxon>Oryzinae</taxon>
        <taxon>Leersia</taxon>
    </lineage>
</organism>
<sequence length="228" mass="25702">MQIEFNDLKHCNPGSVRIRSSGGVSQVAFIFAAIGFISLVSPSSMQYTSLSSTLSAQLLAAGSFVMNKKALFVLSNAIFLFLAADYYRYFFRLSPFTSEFTSCGHSGVIDKQDQHDHQVGVEPSVTESCVPHSEIHYRDNDDAPEDYPHDERRDVESSMRNVRTPDHEDIAMSSQPELNSLEMVVVEEPTCGTAAQELEKLGIDELNKKFDEFIKSRRTKWEEEAYLQ</sequence>
<evidence type="ECO:0008006" key="5">
    <source>
        <dbReference type="Google" id="ProtNLM"/>
    </source>
</evidence>
<dbReference type="EnsemblPlants" id="LPERR03G20650.1">
    <property type="protein sequence ID" value="LPERR03G20650.1"/>
    <property type="gene ID" value="LPERR03G20650"/>
</dbReference>
<keyword evidence="2" id="KW-1133">Transmembrane helix</keyword>
<dbReference type="eggNOG" id="ENOG502R3MR">
    <property type="taxonomic scope" value="Eukaryota"/>
</dbReference>
<dbReference type="PANTHER" id="PTHR35762:SF8">
    <property type="entry name" value="EXPRESSED PROTEIN"/>
    <property type="match status" value="1"/>
</dbReference>
<accession>A0A0D9VW24</accession>
<reference evidence="3 4" key="1">
    <citation type="submission" date="2012-08" db="EMBL/GenBank/DDBJ databases">
        <title>Oryza genome evolution.</title>
        <authorList>
            <person name="Wing R.A."/>
        </authorList>
    </citation>
    <scope>NUCLEOTIDE SEQUENCE</scope>
</reference>
<reference evidence="4" key="2">
    <citation type="submission" date="2013-12" db="EMBL/GenBank/DDBJ databases">
        <authorList>
            <person name="Yu Y."/>
            <person name="Lee S."/>
            <person name="de Baynast K."/>
            <person name="Wissotski M."/>
            <person name="Liu L."/>
            <person name="Talag J."/>
            <person name="Goicoechea J."/>
            <person name="Angelova A."/>
            <person name="Jetty R."/>
            <person name="Kudrna D."/>
            <person name="Golser W."/>
            <person name="Rivera L."/>
            <person name="Zhang J."/>
            <person name="Wing R."/>
        </authorList>
    </citation>
    <scope>NUCLEOTIDE SEQUENCE</scope>
</reference>
<dbReference type="AlphaFoldDB" id="A0A0D9VW24"/>
<name>A0A0D9VW24_9ORYZ</name>
<feature type="transmembrane region" description="Helical" evidence="2">
    <location>
        <begin position="27"/>
        <end position="50"/>
    </location>
</feature>